<comment type="caution">
    <text evidence="3">The sequence shown here is derived from an EMBL/GenBank/DDBJ whole genome shotgun (WGS) entry which is preliminary data.</text>
</comment>
<keyword evidence="2" id="KW-0732">Signal</keyword>
<dbReference type="EMBL" id="BAAASK010000038">
    <property type="protein sequence ID" value="GAA2702696.1"/>
    <property type="molecule type" value="Genomic_DNA"/>
</dbReference>
<dbReference type="Proteomes" id="UP001499989">
    <property type="component" value="Unassembled WGS sequence"/>
</dbReference>
<evidence type="ECO:0000256" key="1">
    <source>
        <dbReference type="SAM" id="MobiDB-lite"/>
    </source>
</evidence>
<sequence>MEDRDRHSSTAQLLTRTALLGAAGMVIAAFSSAQAVAAVPLGGGCSGAGMWVVCEAENGSSSSGDSGSHTRPSGSEGSSKPGKPVCTVERLDPQPPEGSMFWGDTSPEDGAVYQRTCNTGPGGTPVSEHIVAAEAPDATAVDPAVVAQQAVNKMKLAGPDIASPRTTGTYVVGMPMWLWVNKSPTTFGPSTTSASAGGVTVTATARVTRIVWEMGDGAAVTCTGAGTPYTAAHGKQESPNCGHTYTQTSASQPAGNYTVTATSTWTVDWQVAGGGEEGQFTEIRQSQAQVAIGELQVVR</sequence>
<protein>
    <submittedName>
        <fullName evidence="3">ATP/GTP-binding protein</fullName>
    </submittedName>
</protein>
<evidence type="ECO:0000256" key="2">
    <source>
        <dbReference type="SAM" id="SignalP"/>
    </source>
</evidence>
<evidence type="ECO:0000313" key="3">
    <source>
        <dbReference type="EMBL" id="GAA2702696.1"/>
    </source>
</evidence>
<name>A0ABN3TGJ0_9ACTN</name>
<proteinExistence type="predicted"/>
<feature type="region of interest" description="Disordered" evidence="1">
    <location>
        <begin position="58"/>
        <end position="113"/>
    </location>
</feature>
<gene>
    <name evidence="3" type="ORF">GCM10010310_73890</name>
</gene>
<evidence type="ECO:0000313" key="4">
    <source>
        <dbReference type="Proteomes" id="UP001499989"/>
    </source>
</evidence>
<keyword evidence="4" id="KW-1185">Reference proteome</keyword>
<feature type="signal peptide" evidence="2">
    <location>
        <begin position="1"/>
        <end position="37"/>
    </location>
</feature>
<feature type="compositionally biased region" description="Low complexity" evidence="1">
    <location>
        <begin position="59"/>
        <end position="84"/>
    </location>
</feature>
<organism evidence="3 4">
    <name type="scientific">Streptomyces violaceolatus</name>
    <dbReference type="NCBI Taxonomy" id="67378"/>
    <lineage>
        <taxon>Bacteria</taxon>
        <taxon>Bacillati</taxon>
        <taxon>Actinomycetota</taxon>
        <taxon>Actinomycetes</taxon>
        <taxon>Kitasatosporales</taxon>
        <taxon>Streptomycetaceae</taxon>
        <taxon>Streptomyces</taxon>
        <taxon>Streptomyces violaceoruber group</taxon>
    </lineage>
</organism>
<reference evidence="3 4" key="1">
    <citation type="journal article" date="2019" name="Int. J. Syst. Evol. Microbiol.">
        <title>The Global Catalogue of Microorganisms (GCM) 10K type strain sequencing project: providing services to taxonomists for standard genome sequencing and annotation.</title>
        <authorList>
            <consortium name="The Broad Institute Genomics Platform"/>
            <consortium name="The Broad Institute Genome Sequencing Center for Infectious Disease"/>
            <person name="Wu L."/>
            <person name="Ma J."/>
        </authorList>
    </citation>
    <scope>NUCLEOTIDE SEQUENCE [LARGE SCALE GENOMIC DNA]</scope>
    <source>
        <strain evidence="3 4">JCM 4531</strain>
    </source>
</reference>
<feature type="chain" id="PRO_5047003294" evidence="2">
    <location>
        <begin position="38"/>
        <end position="299"/>
    </location>
</feature>
<accession>A0ABN3TGJ0</accession>